<evidence type="ECO:0000313" key="4">
    <source>
        <dbReference type="EMBL" id="KAH3696641.1"/>
    </source>
</evidence>
<feature type="domain" description="Protein kinase" evidence="3">
    <location>
        <begin position="47"/>
        <end position="182"/>
    </location>
</feature>
<keyword evidence="5" id="KW-1185">Reference proteome</keyword>
<name>A0A9D3YD88_DREPO</name>
<dbReference type="EMBL" id="JAIWYP010000016">
    <property type="protein sequence ID" value="KAH3696641.1"/>
    <property type="molecule type" value="Genomic_DNA"/>
</dbReference>
<dbReference type="GO" id="GO:0004672">
    <property type="term" value="F:protein kinase activity"/>
    <property type="evidence" value="ECO:0007669"/>
    <property type="project" value="InterPro"/>
</dbReference>
<comment type="caution">
    <text evidence="4">The sequence shown here is derived from an EMBL/GenBank/DDBJ whole genome shotgun (WGS) entry which is preliminary data.</text>
</comment>
<accession>A0A9D3YD88</accession>
<dbReference type="PANTHER" id="PTHR24418">
    <property type="entry name" value="TYROSINE-PROTEIN KINASE"/>
    <property type="match status" value="1"/>
</dbReference>
<dbReference type="Pfam" id="PF07714">
    <property type="entry name" value="PK_Tyr_Ser-Thr"/>
    <property type="match status" value="1"/>
</dbReference>
<dbReference type="PROSITE" id="PS50011">
    <property type="entry name" value="PROTEIN_KINASE_DOM"/>
    <property type="match status" value="1"/>
</dbReference>
<dbReference type="InterPro" id="IPR011009">
    <property type="entry name" value="Kinase-like_dom_sf"/>
</dbReference>
<reference evidence="4" key="1">
    <citation type="journal article" date="2019" name="bioRxiv">
        <title>The Genome of the Zebra Mussel, Dreissena polymorpha: A Resource for Invasive Species Research.</title>
        <authorList>
            <person name="McCartney M.A."/>
            <person name="Auch B."/>
            <person name="Kono T."/>
            <person name="Mallez S."/>
            <person name="Zhang Y."/>
            <person name="Obille A."/>
            <person name="Becker A."/>
            <person name="Abrahante J.E."/>
            <person name="Garbe J."/>
            <person name="Badalamenti J.P."/>
            <person name="Herman A."/>
            <person name="Mangelson H."/>
            <person name="Liachko I."/>
            <person name="Sullivan S."/>
            <person name="Sone E.D."/>
            <person name="Koren S."/>
            <person name="Silverstein K.A.T."/>
            <person name="Beckman K.B."/>
            <person name="Gohl D.M."/>
        </authorList>
    </citation>
    <scope>NUCLEOTIDE SEQUENCE</scope>
    <source>
        <strain evidence="4">Duluth1</strain>
        <tissue evidence="4">Whole animal</tissue>
    </source>
</reference>
<proteinExistence type="predicted"/>
<evidence type="ECO:0000256" key="2">
    <source>
        <dbReference type="ARBA" id="ARBA00022840"/>
    </source>
</evidence>
<dbReference type="AlphaFoldDB" id="A0A9D3YD88"/>
<evidence type="ECO:0000259" key="3">
    <source>
        <dbReference type="PROSITE" id="PS50011"/>
    </source>
</evidence>
<dbReference type="InterPro" id="IPR001245">
    <property type="entry name" value="Ser-Thr/Tyr_kinase_cat_dom"/>
</dbReference>
<dbReference type="Gene3D" id="3.30.200.20">
    <property type="entry name" value="Phosphorylase Kinase, domain 1"/>
    <property type="match status" value="1"/>
</dbReference>
<evidence type="ECO:0000256" key="1">
    <source>
        <dbReference type="ARBA" id="ARBA00022741"/>
    </source>
</evidence>
<dbReference type="GO" id="GO:0005524">
    <property type="term" value="F:ATP binding"/>
    <property type="evidence" value="ECO:0007669"/>
    <property type="project" value="UniProtKB-KW"/>
</dbReference>
<dbReference type="Proteomes" id="UP000828390">
    <property type="component" value="Unassembled WGS sequence"/>
</dbReference>
<dbReference type="InterPro" id="IPR000719">
    <property type="entry name" value="Prot_kinase_dom"/>
</dbReference>
<dbReference type="InterPro" id="IPR050198">
    <property type="entry name" value="Non-receptor_tyrosine_kinases"/>
</dbReference>
<keyword evidence="2" id="KW-0067">ATP-binding</keyword>
<evidence type="ECO:0000313" key="5">
    <source>
        <dbReference type="Proteomes" id="UP000828390"/>
    </source>
</evidence>
<sequence>MSGLGRIEKRAEVLTVQKKPHQGDQSSPVPEYVPLTLNDFELRREQIDLQDALGSGHFATVCIGTCRQCDGKQIPVSVKAIKHEIDTPNDEGYLLKEAEIMMPLSHKHIVRMIGFCKADICSLGTVEHIFDNAESASTTGRLTPLTMWEATSYGEKPYKDNILKRHQYHFVAKPPLALQTPP</sequence>
<gene>
    <name evidence="4" type="ORF">DPMN_084117</name>
</gene>
<protein>
    <recommendedName>
        <fullName evidence="3">Protein kinase domain-containing protein</fullName>
    </recommendedName>
</protein>
<organism evidence="4 5">
    <name type="scientific">Dreissena polymorpha</name>
    <name type="common">Zebra mussel</name>
    <name type="synonym">Mytilus polymorpha</name>
    <dbReference type="NCBI Taxonomy" id="45954"/>
    <lineage>
        <taxon>Eukaryota</taxon>
        <taxon>Metazoa</taxon>
        <taxon>Spiralia</taxon>
        <taxon>Lophotrochozoa</taxon>
        <taxon>Mollusca</taxon>
        <taxon>Bivalvia</taxon>
        <taxon>Autobranchia</taxon>
        <taxon>Heteroconchia</taxon>
        <taxon>Euheterodonta</taxon>
        <taxon>Imparidentia</taxon>
        <taxon>Neoheterodontei</taxon>
        <taxon>Myida</taxon>
        <taxon>Dreissenoidea</taxon>
        <taxon>Dreissenidae</taxon>
        <taxon>Dreissena</taxon>
    </lineage>
</organism>
<dbReference type="SUPFAM" id="SSF56112">
    <property type="entry name" value="Protein kinase-like (PK-like)"/>
    <property type="match status" value="1"/>
</dbReference>
<reference evidence="4" key="2">
    <citation type="submission" date="2020-11" db="EMBL/GenBank/DDBJ databases">
        <authorList>
            <person name="McCartney M.A."/>
            <person name="Auch B."/>
            <person name="Kono T."/>
            <person name="Mallez S."/>
            <person name="Becker A."/>
            <person name="Gohl D.M."/>
            <person name="Silverstein K.A.T."/>
            <person name="Koren S."/>
            <person name="Bechman K.B."/>
            <person name="Herman A."/>
            <person name="Abrahante J.E."/>
            <person name="Garbe J."/>
        </authorList>
    </citation>
    <scope>NUCLEOTIDE SEQUENCE</scope>
    <source>
        <strain evidence="4">Duluth1</strain>
        <tissue evidence="4">Whole animal</tissue>
    </source>
</reference>
<keyword evidence="1" id="KW-0547">Nucleotide-binding</keyword>